<dbReference type="Pfam" id="PF18947">
    <property type="entry name" value="HAMP_2"/>
    <property type="match status" value="4"/>
</dbReference>
<dbReference type="PROSITE" id="PS50885">
    <property type="entry name" value="HAMP"/>
    <property type="match status" value="1"/>
</dbReference>
<dbReference type="SUPFAM" id="SSF55785">
    <property type="entry name" value="PYP-like sensor domain (PAS domain)"/>
    <property type="match status" value="2"/>
</dbReference>
<dbReference type="InterPro" id="IPR000014">
    <property type="entry name" value="PAS"/>
</dbReference>
<feature type="region of interest" description="Disordered" evidence="4">
    <location>
        <begin position="1158"/>
        <end position="1190"/>
    </location>
</feature>
<dbReference type="Gene3D" id="3.30.450.20">
    <property type="entry name" value="PAS domain"/>
    <property type="match status" value="2"/>
</dbReference>
<dbReference type="PROSITE" id="PS50111">
    <property type="entry name" value="CHEMOTAXIS_TRANSDUC_2"/>
    <property type="match status" value="1"/>
</dbReference>
<dbReference type="InterPro" id="IPR004089">
    <property type="entry name" value="MCPsignal_dom"/>
</dbReference>
<dbReference type="GeneID" id="55820793"/>
<dbReference type="AlphaFoldDB" id="A0A7D5I445"/>
<dbReference type="PROSITE" id="PS50112">
    <property type="entry name" value="PAS"/>
    <property type="match status" value="1"/>
</dbReference>
<feature type="domain" description="HAMP" evidence="7">
    <location>
        <begin position="753"/>
        <end position="805"/>
    </location>
</feature>
<evidence type="ECO:0000259" key="7">
    <source>
        <dbReference type="PROSITE" id="PS50885"/>
    </source>
</evidence>
<feature type="compositionally biased region" description="Basic and acidic residues" evidence="4">
    <location>
        <begin position="1172"/>
        <end position="1184"/>
    </location>
</feature>
<dbReference type="PANTHER" id="PTHR32089:SF112">
    <property type="entry name" value="LYSOZYME-LIKE PROTEIN-RELATED"/>
    <property type="match status" value="1"/>
</dbReference>
<evidence type="ECO:0000256" key="1">
    <source>
        <dbReference type="ARBA" id="ARBA00023224"/>
    </source>
</evidence>
<evidence type="ECO:0000259" key="5">
    <source>
        <dbReference type="PROSITE" id="PS50111"/>
    </source>
</evidence>
<evidence type="ECO:0000313" key="8">
    <source>
        <dbReference type="EMBL" id="QLC49464.1"/>
    </source>
</evidence>
<dbReference type="InterPro" id="IPR035965">
    <property type="entry name" value="PAS-like_dom_sf"/>
</dbReference>
<dbReference type="GO" id="GO:0016020">
    <property type="term" value="C:membrane"/>
    <property type="evidence" value="ECO:0007669"/>
    <property type="project" value="InterPro"/>
</dbReference>
<dbReference type="SMART" id="SM00283">
    <property type="entry name" value="MA"/>
    <property type="match status" value="1"/>
</dbReference>
<gene>
    <name evidence="8" type="ORF">HWN40_03920</name>
</gene>
<evidence type="ECO:0000256" key="4">
    <source>
        <dbReference type="SAM" id="MobiDB-lite"/>
    </source>
</evidence>
<feature type="domain" description="PAS" evidence="6">
    <location>
        <begin position="324"/>
        <end position="394"/>
    </location>
</feature>
<dbReference type="Gene3D" id="1.20.120.1530">
    <property type="match status" value="3"/>
</dbReference>
<feature type="domain" description="Methyl-accepting transducer" evidence="5">
    <location>
        <begin position="869"/>
        <end position="1105"/>
    </location>
</feature>
<comment type="similarity">
    <text evidence="2">Belongs to the methyl-accepting chemotaxis (MCP) protein family.</text>
</comment>
<evidence type="ECO:0000256" key="3">
    <source>
        <dbReference type="PROSITE-ProRule" id="PRU00284"/>
    </source>
</evidence>
<dbReference type="Proteomes" id="UP000509594">
    <property type="component" value="Chromosome"/>
</dbReference>
<accession>A0A7D5I445</accession>
<dbReference type="Pfam" id="PF00015">
    <property type="entry name" value="MCPsignal"/>
    <property type="match status" value="1"/>
</dbReference>
<dbReference type="SMART" id="SM00091">
    <property type="entry name" value="PAS"/>
    <property type="match status" value="2"/>
</dbReference>
<evidence type="ECO:0000313" key="9">
    <source>
        <dbReference type="Proteomes" id="UP000509594"/>
    </source>
</evidence>
<dbReference type="EMBL" id="CP058215">
    <property type="protein sequence ID" value="QLC49464.1"/>
    <property type="molecule type" value="Genomic_DNA"/>
</dbReference>
<protein>
    <submittedName>
        <fullName evidence="8">PAS domain-containing protein</fullName>
    </submittedName>
</protein>
<evidence type="ECO:0000259" key="6">
    <source>
        <dbReference type="PROSITE" id="PS50112"/>
    </source>
</evidence>
<dbReference type="CDD" id="cd11386">
    <property type="entry name" value="MCP_signal"/>
    <property type="match status" value="1"/>
</dbReference>
<evidence type="ECO:0000256" key="2">
    <source>
        <dbReference type="ARBA" id="ARBA00029447"/>
    </source>
</evidence>
<organism evidence="8 9">
    <name type="scientific">Methanolobus zinderi</name>
    <dbReference type="NCBI Taxonomy" id="536044"/>
    <lineage>
        <taxon>Archaea</taxon>
        <taxon>Methanobacteriati</taxon>
        <taxon>Methanobacteriota</taxon>
        <taxon>Stenosarchaea group</taxon>
        <taxon>Methanomicrobia</taxon>
        <taxon>Methanosarcinales</taxon>
        <taxon>Methanosarcinaceae</taxon>
        <taxon>Methanolobus</taxon>
    </lineage>
</organism>
<dbReference type="InterPro" id="IPR013656">
    <property type="entry name" value="PAS_4"/>
</dbReference>
<dbReference type="Pfam" id="PF08448">
    <property type="entry name" value="PAS_4"/>
    <property type="match status" value="2"/>
</dbReference>
<dbReference type="RefSeq" id="WP_176964527.1">
    <property type="nucleotide sequence ID" value="NZ_CP058215.1"/>
</dbReference>
<dbReference type="OrthoDB" id="8523at2157"/>
<dbReference type="KEGG" id="mzi:HWN40_03920"/>
<keyword evidence="1 3" id="KW-0807">Transducer</keyword>
<name>A0A7D5I445_9EURY</name>
<sequence length="1190" mass="127381">MFGTNDRFKTELISVINAVNSGDLDARISPKNGSLEKEAAESVNMLLEDYLRLKYGDNKKTNTASVHPSGNNTLVDEVMHLIDAAVEGKLDARAQVENYNGDSRKVLEGINELLDAVIGPLIVSAEYIDRISKGDIPQKITDEYKGDFNEIKNNLNICIDSINTLLQEAGLLTEAAIEGKLTVRADAGKVEGEYSKLVQGMNDVVGTLVGHINSVPVPFMIIDKDYNISYVNDKAAAAAGLDPEVMIETKCYGHYKTNICQTDDCVCTRSMRTRNLEHGEAVADLGSDVHISCSGLPLKDRKGNVIGSLEVFMDQTEIKNALADTRSKVELLNSIPAPVMAIDTDFNVTFMNPAGAAAVGMVPEACTGKKCYDLFNTPHCNTENCQLAKAMKTGEVCTADTTANLPSGELPIRYTGSALKDKEGNIVGALEYVADISTEVGVTEEVIKLTDAAINGRLDARADECRFEGNCQQIIMGVNKTLDALISPLIVAAEYVDRISKGEVPQKITDEYKGDFNEIKNNLNQCIDGLGALTECNTVLQSLAVNDLTVKASEDYEGIFGELAQGVNEAIEHQLVVLNTTKLISKGDLKMLEVYREIGQRCENDEFVPAYIEMMENIQGLVDAFVEMGNATSQGKLDFRADTGKFEGTYNEALVAVNTAFDAVIGPLNVAAEYIERIAKGDIPDNITDTYYGDFNEIKNNLNLSIDAINALVDDSRMLAEAGMSGNLAVRADASRHGGDFREIVEGVNMTLDAIVTPVKESSEVINAFSEGRLDARITTDMKGDFKALAETLNGFGEDLRSIIKDSGEVLAAITDNDMTRPVHIEGVGDFKKLTDGVEQTRLSMNNIASLVKNCSDDVVVIAGDMSASSAEISSSATEVAETVNAISQGSQNQSRKTEEVSLTMHDMTRTVQEVATNSQKAAETAMQSNELIHNLGVIAKDLLVKMDGIKDASSESSHVIMELDGKSKQIGEIVNLITNIADQTNLLALNAAIEAARAGEHGRGFAVVADEVRKLAEDSGNAAKQIAGLIHEIQEGTSNAVTSMQQGSEEVSTGAEALNEAASVIEKVVSAGDLIASMVQDIAAAAQEQSASIEEVTSSVEEVSAISEESAAGTEEASAAVQEQTATMQELSRSAEDLALLAGEMKSVVDKFMLDEMATGATTSPGSGPDSPEKKQGEIEMGPKDSALV</sequence>
<dbReference type="SUPFAM" id="SSF58104">
    <property type="entry name" value="Methyl-accepting chemotaxis protein (MCP) signaling domain"/>
    <property type="match status" value="1"/>
</dbReference>
<dbReference type="GO" id="GO:0007165">
    <property type="term" value="P:signal transduction"/>
    <property type="evidence" value="ECO:0007669"/>
    <property type="project" value="UniProtKB-KW"/>
</dbReference>
<dbReference type="FunFam" id="1.10.287.950:FF:000001">
    <property type="entry name" value="Methyl-accepting chemotaxis sensory transducer"/>
    <property type="match status" value="1"/>
</dbReference>
<dbReference type="Gene3D" id="1.10.287.950">
    <property type="entry name" value="Methyl-accepting chemotaxis protein"/>
    <property type="match status" value="1"/>
</dbReference>
<keyword evidence="9" id="KW-1185">Reference proteome</keyword>
<reference evidence="8 9" key="1">
    <citation type="submission" date="2020-06" db="EMBL/GenBank/DDBJ databases">
        <title>Methanolobus halotolerans sp. nov., isolated from a saline lake Tus in Siberia.</title>
        <authorList>
            <person name="Shen Y."/>
            <person name="Chen S.-C."/>
            <person name="Lai M.-C."/>
            <person name="Huang H.-H."/>
            <person name="Chiu H.-H."/>
            <person name="Tang S.-L."/>
            <person name="Rogozin D.Y."/>
            <person name="Degermendzhy A.G."/>
        </authorList>
    </citation>
    <scope>NUCLEOTIDE SEQUENCE [LARGE SCALE GENOMIC DNA]</scope>
    <source>
        <strain evidence="8 9">DSM 21339</strain>
    </source>
</reference>
<proteinExistence type="inferred from homology"/>
<dbReference type="CDD" id="cd00130">
    <property type="entry name" value="PAS"/>
    <property type="match status" value="2"/>
</dbReference>
<dbReference type="InterPro" id="IPR003660">
    <property type="entry name" value="HAMP_dom"/>
</dbReference>
<dbReference type="PANTHER" id="PTHR32089">
    <property type="entry name" value="METHYL-ACCEPTING CHEMOTAXIS PROTEIN MCPB"/>
    <property type="match status" value="1"/>
</dbReference>
<dbReference type="SMART" id="SM00304">
    <property type="entry name" value="HAMP"/>
    <property type="match status" value="4"/>
</dbReference>